<gene>
    <name evidence="4" type="ORF">WJX84_003280</name>
</gene>
<evidence type="ECO:0000313" key="5">
    <source>
        <dbReference type="Proteomes" id="UP001485043"/>
    </source>
</evidence>
<dbReference type="SUPFAM" id="SSF48452">
    <property type="entry name" value="TPR-like"/>
    <property type="match status" value="1"/>
</dbReference>
<sequence length="917" mass="98443">MTPGQGQKLSFEIQDCTGQDPGFPAEELIQHGHPARGWQTPRKCQFPVSLTLRLYQPARIHQIQILSHEFKIATRVEIFTGNLPPGNRDAESCAWKRLGFLSFDKNERSGYQARELKSVHVNTSAYLLKLVVQRCHPNKLNTDNQVGLIALNLTGVGIGWPEARPSAPSQQQQQQQQQQQHQDHSSEHDDSRASPDHPPGMPLGVHQNGVPRPSQKQPCHGHGRELDPVTAGQLREIQQQKAAAVAREDYDEAKRLKQAGDRLQAMGSEIAGLEARKRAAVDQEDYDTAKALKGQIERMRSAGMAPMCMDEGLENKPRRANNPDGIIARAGQGGKGIVAAGHLQMPDPMSPPAHIPPRRQTSRHYSRDASPDPLDEPPVGSLADAGAMEDQSRTPAQAYDERPARGGGTYEDGAPNGADVPSIARRLNPDSPEGAATPSPQLPEGFPSDLPAPEPFSAADAKDADDLVELVGEYTARSFYSRIWQLREAALLRMQRLLEEPDSIPADRKKEAFRTLAQALLRSVRDKVANVFHTTLEVVQSLLEGLAGSVGQREVATLTAELIPILIDTTGSTNARMAAAASENLLHLAGIRDVGLAAMAPLFVRPVRNQNAWRPVLGRLQLISQLLPQLGIARGGNGEGFELAGLMRFVGQAFGSPNADVRSLAIKVAAQVHAVVGAAMQSHLPEGLNPKMKSQLDEACGGPKALPVVPQQSVPPAQARGSNKQASMPRQGSGPPAHAKQKAGQAAAASGGPTHSSAVSGLHSPLRPPHVKVPAAASDAGSPSPVASPDASAAALNEDPAPFEAELAAREKALGADHVDVAESLSNLAILYNQKGEMGKALPLYERALRIWEAQKGPEHPEVAHTLTDLAVLHLEQGHDELGRPLLERALAIQEKALGPEHPDVMAIRDVLNSEDD</sequence>
<dbReference type="InterPro" id="IPR034085">
    <property type="entry name" value="TOG"/>
</dbReference>
<evidence type="ECO:0000256" key="1">
    <source>
        <dbReference type="PROSITE-ProRule" id="PRU00339"/>
    </source>
</evidence>
<feature type="repeat" description="TPR" evidence="1">
    <location>
        <begin position="822"/>
        <end position="855"/>
    </location>
</feature>
<dbReference type="SUPFAM" id="SSF49785">
    <property type="entry name" value="Galactose-binding domain-like"/>
    <property type="match status" value="1"/>
</dbReference>
<feature type="compositionally biased region" description="Basic and acidic residues" evidence="2">
    <location>
        <begin position="181"/>
        <end position="195"/>
    </location>
</feature>
<proteinExistence type="predicted"/>
<dbReference type="AlphaFoldDB" id="A0AAW1SYF2"/>
<feature type="region of interest" description="Disordered" evidence="2">
    <location>
        <begin position="688"/>
        <end position="795"/>
    </location>
</feature>
<feature type="region of interest" description="Disordered" evidence="2">
    <location>
        <begin position="339"/>
        <end position="458"/>
    </location>
</feature>
<dbReference type="GO" id="GO:0005929">
    <property type="term" value="C:cilium"/>
    <property type="evidence" value="ECO:0007669"/>
    <property type="project" value="TreeGrafter"/>
</dbReference>
<dbReference type="PROSITE" id="PS50005">
    <property type="entry name" value="TPR"/>
    <property type="match status" value="1"/>
</dbReference>
<dbReference type="Pfam" id="PF21038">
    <property type="entry name" value="CEP104_N"/>
    <property type="match status" value="1"/>
</dbReference>
<accession>A0AAW1SYF2</accession>
<feature type="region of interest" description="Disordered" evidence="2">
    <location>
        <begin position="160"/>
        <end position="226"/>
    </location>
</feature>
<feature type="compositionally biased region" description="Low complexity" evidence="2">
    <location>
        <begin position="705"/>
        <end position="719"/>
    </location>
</feature>
<evidence type="ECO:0000256" key="2">
    <source>
        <dbReference type="SAM" id="MobiDB-lite"/>
    </source>
</evidence>
<dbReference type="InterPro" id="IPR016024">
    <property type="entry name" value="ARM-type_fold"/>
</dbReference>
<dbReference type="SMART" id="SM01349">
    <property type="entry name" value="TOG"/>
    <property type="match status" value="1"/>
</dbReference>
<feature type="compositionally biased region" description="Polar residues" evidence="2">
    <location>
        <begin position="720"/>
        <end position="730"/>
    </location>
</feature>
<feature type="compositionally biased region" description="Low complexity" evidence="2">
    <location>
        <begin position="773"/>
        <end position="795"/>
    </location>
</feature>
<keyword evidence="5" id="KW-1185">Reference proteome</keyword>
<dbReference type="InterPro" id="IPR048739">
    <property type="entry name" value="CEP104_N"/>
</dbReference>
<keyword evidence="1" id="KW-0802">TPR repeat</keyword>
<comment type="caution">
    <text evidence="4">The sequence shown here is derived from an EMBL/GenBank/DDBJ whole genome shotgun (WGS) entry which is preliminary data.</text>
</comment>
<dbReference type="InterPro" id="IPR019734">
    <property type="entry name" value="TPR_rpt"/>
</dbReference>
<dbReference type="SUPFAM" id="SSF48371">
    <property type="entry name" value="ARM repeat"/>
    <property type="match status" value="1"/>
</dbReference>
<dbReference type="Proteomes" id="UP001485043">
    <property type="component" value="Unassembled WGS sequence"/>
</dbReference>
<name>A0AAW1SYF2_9CHLO</name>
<reference evidence="4 5" key="1">
    <citation type="journal article" date="2024" name="Nat. Commun.">
        <title>Phylogenomics reveals the evolutionary origins of lichenization in chlorophyte algae.</title>
        <authorList>
            <person name="Puginier C."/>
            <person name="Libourel C."/>
            <person name="Otte J."/>
            <person name="Skaloud P."/>
            <person name="Haon M."/>
            <person name="Grisel S."/>
            <person name="Petersen M."/>
            <person name="Berrin J.G."/>
            <person name="Delaux P.M."/>
            <person name="Dal Grande F."/>
            <person name="Keller J."/>
        </authorList>
    </citation>
    <scope>NUCLEOTIDE SEQUENCE [LARGE SCALE GENOMIC DNA]</scope>
    <source>
        <strain evidence="4 5">SAG 2523</strain>
    </source>
</reference>
<dbReference type="InterPro" id="IPR011990">
    <property type="entry name" value="TPR-like_helical_dom_sf"/>
</dbReference>
<evidence type="ECO:0000259" key="3">
    <source>
        <dbReference type="SMART" id="SM01349"/>
    </source>
</evidence>
<dbReference type="SMART" id="SM00028">
    <property type="entry name" value="TPR"/>
    <property type="match status" value="2"/>
</dbReference>
<dbReference type="Pfam" id="PF13424">
    <property type="entry name" value="TPR_12"/>
    <property type="match status" value="1"/>
</dbReference>
<dbReference type="PANTHER" id="PTHR13371">
    <property type="entry name" value="GLYCINE-, GLUTAMATE-, THIENYLCYCLOHEXYLPIPERIDINE-BINDING PROTEIN"/>
    <property type="match status" value="1"/>
</dbReference>
<evidence type="ECO:0000313" key="4">
    <source>
        <dbReference type="EMBL" id="KAK9862467.1"/>
    </source>
</evidence>
<protein>
    <recommendedName>
        <fullName evidence="3">TOG domain-containing protein</fullName>
    </recommendedName>
</protein>
<dbReference type="PANTHER" id="PTHR13371:SF0">
    <property type="entry name" value="CENTROSOMAL PROTEIN OF 104 KDA"/>
    <property type="match status" value="1"/>
</dbReference>
<dbReference type="Pfam" id="PF21040">
    <property type="entry name" value="CEP104-like_TOG"/>
    <property type="match status" value="1"/>
</dbReference>
<dbReference type="InterPro" id="IPR011989">
    <property type="entry name" value="ARM-like"/>
</dbReference>
<dbReference type="InterPro" id="IPR052607">
    <property type="entry name" value="CEP104-like"/>
</dbReference>
<dbReference type="Gene3D" id="1.25.10.10">
    <property type="entry name" value="Leucine-rich Repeat Variant"/>
    <property type="match status" value="1"/>
</dbReference>
<dbReference type="InterPro" id="IPR008979">
    <property type="entry name" value="Galactose-bd-like_sf"/>
</dbReference>
<organism evidence="4 5">
    <name type="scientific">Apatococcus fuscideae</name>
    <dbReference type="NCBI Taxonomy" id="2026836"/>
    <lineage>
        <taxon>Eukaryota</taxon>
        <taxon>Viridiplantae</taxon>
        <taxon>Chlorophyta</taxon>
        <taxon>core chlorophytes</taxon>
        <taxon>Trebouxiophyceae</taxon>
        <taxon>Chlorellales</taxon>
        <taxon>Chlorellaceae</taxon>
        <taxon>Apatococcus</taxon>
    </lineage>
</organism>
<feature type="compositionally biased region" description="Low complexity" evidence="2">
    <location>
        <begin position="735"/>
        <end position="753"/>
    </location>
</feature>
<feature type="domain" description="TOG" evidence="3">
    <location>
        <begin position="460"/>
        <end position="705"/>
    </location>
</feature>
<dbReference type="EMBL" id="JALJOV010000602">
    <property type="protein sequence ID" value="KAK9862467.1"/>
    <property type="molecule type" value="Genomic_DNA"/>
</dbReference>
<dbReference type="Gene3D" id="1.25.40.10">
    <property type="entry name" value="Tetratricopeptide repeat domain"/>
    <property type="match status" value="1"/>
</dbReference>
<feature type="compositionally biased region" description="Low complexity" evidence="2">
    <location>
        <begin position="170"/>
        <end position="180"/>
    </location>
</feature>